<gene>
    <name evidence="1" type="ORF">BCT50_24885</name>
</gene>
<proteinExistence type="predicted"/>
<dbReference type="AlphaFoldDB" id="A0A855IN73"/>
<reference evidence="2" key="1">
    <citation type="submission" date="2016-07" db="EMBL/GenBank/DDBJ databases">
        <title>Nontailed viruses are major unrecognized killers of bacteria in the ocean.</title>
        <authorList>
            <person name="Kauffman K."/>
            <person name="Hussain F."/>
            <person name="Yang J."/>
            <person name="Arevalo P."/>
            <person name="Brown J."/>
            <person name="Cutler M."/>
            <person name="Kelly L."/>
            <person name="Polz M.F."/>
        </authorList>
    </citation>
    <scope>NUCLEOTIDE SEQUENCE [LARGE SCALE GENOMIC DNA]</scope>
    <source>
        <strain evidence="2">10N.261.48.A1</strain>
    </source>
</reference>
<dbReference type="RefSeq" id="WP_102361660.1">
    <property type="nucleotide sequence ID" value="NZ_MCWT02000002.1"/>
</dbReference>
<sequence>MSEYFFAKECVNSPIYCFPDKYIDAVPLTKFTYPKEPVPLIVEFLPQEDYEIPDILEMPNFSINKNEFSKLHVNSMFGVNWVDIKLHDKGEHDFLMLQVANEIKLIDRSESQFKRYRKDSNGDEMISGIINLRLDEKIIDTIPIKKRLILIDPGWLKCVFFHKSVVEKIKNSNLVGVDFIPADGYSDFI</sequence>
<organism evidence="1 2">
    <name type="scientific">Vibrio lentus</name>
    <dbReference type="NCBI Taxonomy" id="136468"/>
    <lineage>
        <taxon>Bacteria</taxon>
        <taxon>Pseudomonadati</taxon>
        <taxon>Pseudomonadota</taxon>
        <taxon>Gammaproteobacteria</taxon>
        <taxon>Vibrionales</taxon>
        <taxon>Vibrionaceae</taxon>
        <taxon>Vibrio</taxon>
    </lineage>
</organism>
<comment type="caution">
    <text evidence="1">The sequence shown here is derived from an EMBL/GenBank/DDBJ whole genome shotgun (WGS) entry which is preliminary data.</text>
</comment>
<evidence type="ECO:0000313" key="2">
    <source>
        <dbReference type="Proteomes" id="UP000235554"/>
    </source>
</evidence>
<dbReference type="EMBL" id="MCZJ01000025">
    <property type="protein sequence ID" value="PMM56447.1"/>
    <property type="molecule type" value="Genomic_DNA"/>
</dbReference>
<name>A0A855IN73_9VIBR</name>
<protein>
    <submittedName>
        <fullName evidence="1">Uncharacterized protein</fullName>
    </submittedName>
</protein>
<dbReference type="Proteomes" id="UP000235554">
    <property type="component" value="Unassembled WGS sequence"/>
</dbReference>
<evidence type="ECO:0000313" key="1">
    <source>
        <dbReference type="EMBL" id="PMM56447.1"/>
    </source>
</evidence>
<accession>A0A855IN73</accession>